<accession>A0A4Y8APW6</accession>
<reference evidence="1 2" key="1">
    <citation type="journal article" date="2011" name="J. Microbiol.">
        <title>Gramella jeungdoensis sp. nov., isolated from a solar saltern in Korea.</title>
        <authorList>
            <person name="Joung Y."/>
            <person name="Kim H."/>
            <person name="Jang T."/>
            <person name="Ahn T.S."/>
            <person name="Joh K."/>
        </authorList>
    </citation>
    <scope>NUCLEOTIDE SEQUENCE [LARGE SCALE GENOMIC DNA]</scope>
    <source>
        <strain evidence="1 2">KCTC 23123</strain>
    </source>
</reference>
<dbReference type="Proteomes" id="UP000298517">
    <property type="component" value="Unassembled WGS sequence"/>
</dbReference>
<comment type="caution">
    <text evidence="1">The sequence shown here is derived from an EMBL/GenBank/DDBJ whole genome shotgun (WGS) entry which is preliminary data.</text>
</comment>
<dbReference type="OrthoDB" id="1452302at2"/>
<name>A0A4Y8APW6_9FLAO</name>
<dbReference type="EMBL" id="SNQI01000004">
    <property type="protein sequence ID" value="TEW72853.1"/>
    <property type="molecule type" value="Genomic_DNA"/>
</dbReference>
<proteinExistence type="predicted"/>
<dbReference type="AlphaFoldDB" id="A0A4Y8APW6"/>
<sequence length="94" mass="11518">MDNKFLPKSIYVKNILNENNSTFLINNKLKLKRYKFLYQEVVKIEDGYFTIPLKNISKPSYFVFEAYKDYYNKRNLEKSFFDISKLYYPYIPKK</sequence>
<gene>
    <name evidence="1" type="ORF">E2488_11695</name>
</gene>
<evidence type="ECO:0000313" key="2">
    <source>
        <dbReference type="Proteomes" id="UP000298517"/>
    </source>
</evidence>
<keyword evidence="2" id="KW-1185">Reference proteome</keyword>
<organism evidence="1 2">
    <name type="scientific">Gramella jeungdoensis</name>
    <dbReference type="NCBI Taxonomy" id="708091"/>
    <lineage>
        <taxon>Bacteria</taxon>
        <taxon>Pseudomonadati</taxon>
        <taxon>Bacteroidota</taxon>
        <taxon>Flavobacteriia</taxon>
        <taxon>Flavobacteriales</taxon>
        <taxon>Flavobacteriaceae</taxon>
        <taxon>Christiangramia</taxon>
    </lineage>
</organism>
<protein>
    <submittedName>
        <fullName evidence="1">Uncharacterized protein</fullName>
    </submittedName>
</protein>
<evidence type="ECO:0000313" key="1">
    <source>
        <dbReference type="EMBL" id="TEW72853.1"/>
    </source>
</evidence>